<feature type="region of interest" description="Disordered" evidence="1">
    <location>
        <begin position="400"/>
        <end position="439"/>
    </location>
</feature>
<dbReference type="Gene3D" id="3.30.565.60">
    <property type="match status" value="1"/>
</dbReference>
<dbReference type="AlphaFoldDB" id="A0AAE3F1Y5"/>
<dbReference type="Proteomes" id="UP001199915">
    <property type="component" value="Unassembled WGS sequence"/>
</dbReference>
<dbReference type="InterPro" id="IPR036388">
    <property type="entry name" value="WH-like_DNA-bd_sf"/>
</dbReference>
<protein>
    <submittedName>
        <fullName evidence="3">DNA binding domain-containing protein</fullName>
    </submittedName>
</protein>
<dbReference type="Gene3D" id="3.30.950.30">
    <property type="entry name" value="Schlafen, AAA domain"/>
    <property type="match status" value="1"/>
</dbReference>
<dbReference type="Pfam" id="PF13412">
    <property type="entry name" value="HTH_24"/>
    <property type="match status" value="1"/>
</dbReference>
<name>A0AAE3F1Y5_9FIRM</name>
<dbReference type="PANTHER" id="PTHR30595">
    <property type="entry name" value="GLPR-RELATED TRANSCRIPTIONAL REPRESSOR"/>
    <property type="match status" value="1"/>
</dbReference>
<evidence type="ECO:0000259" key="2">
    <source>
        <dbReference type="Pfam" id="PF04326"/>
    </source>
</evidence>
<accession>A0AAE3F1Y5</accession>
<dbReference type="InterPro" id="IPR036390">
    <property type="entry name" value="WH_DNA-bd_sf"/>
</dbReference>
<dbReference type="EMBL" id="JAKNFS010000008">
    <property type="protein sequence ID" value="MCG4765194.1"/>
    <property type="molecule type" value="Genomic_DNA"/>
</dbReference>
<dbReference type="GeneID" id="79854237"/>
<gene>
    <name evidence="3" type="ORF">L0N21_06675</name>
</gene>
<evidence type="ECO:0000256" key="1">
    <source>
        <dbReference type="SAM" id="MobiDB-lite"/>
    </source>
</evidence>
<comment type="caution">
    <text evidence="3">The sequence shown here is derived from an EMBL/GenBank/DDBJ whole genome shotgun (WGS) entry which is preliminary data.</text>
</comment>
<dbReference type="InterPro" id="IPR038461">
    <property type="entry name" value="Schlafen_AlbA_2_dom_sf"/>
</dbReference>
<reference evidence="3" key="1">
    <citation type="submission" date="2022-01" db="EMBL/GenBank/DDBJ databases">
        <title>Collection of gut derived symbiotic bacterial strains cultured from healthy donors.</title>
        <authorList>
            <person name="Lin H."/>
            <person name="Kohout C."/>
            <person name="Waligurski E."/>
            <person name="Pamer E.G."/>
        </authorList>
    </citation>
    <scope>NUCLEOTIDE SEQUENCE</scope>
    <source>
        <strain evidence="3">DFI.5.49</strain>
    </source>
</reference>
<proteinExistence type="predicted"/>
<feature type="domain" description="Schlafen AlbA-2" evidence="2">
    <location>
        <begin position="10"/>
        <end position="129"/>
    </location>
</feature>
<dbReference type="PANTHER" id="PTHR30595:SF6">
    <property type="entry name" value="SCHLAFEN ALBA-2 DOMAIN-CONTAINING PROTEIN"/>
    <property type="match status" value="1"/>
</dbReference>
<sequence length="502" mass="57404">MTIEEILAGESKNVEFKVQRPDKSMKYMKTVVAFANGKGGRIIFGIDDKTREVVGIPEDKVFREIDAITNAISDSCEPTIIPDVYLQNINDKPVIVAEIRTGRRKPYYIKAEGLENGVYIRVSGTTRPADRDMSRELYYECDARSFDSIIRRDIEVTDEDIKSLCEQMKEVAIANCKSNLQRSAVKDVTKNVLLSWGILKKDENEKIYPTNAYIYLTGQGGLRSMIQCAVFKGTTRAVFLDRRNYEGPLWKQVEEAVQFVLRNIRMGCRLEGVYRQDIYELPPDSIRELIVNAVMNCSYIQNSNIQVAIYDDRLEITSPGGLLPGVTIELMKEGFSKIRNRSLANAFAYMNLVEAWGSGIPKLMQAMQEYGLREPEFIDMEVAFRINLYRGQNEVIEVKNRDHDLNHGSNDLNREPDNLNHEPVDLDRDPNDPNHDPKDDLEIQLSEMIYKNPKLTQKELAKALAVSTATIKRMLTKMQHEGKVIREGSNRKGKWILTDKMK</sequence>
<dbReference type="SUPFAM" id="SSF46785">
    <property type="entry name" value="Winged helix' DNA-binding domain"/>
    <property type="match status" value="1"/>
</dbReference>
<dbReference type="Pfam" id="PF13749">
    <property type="entry name" value="HATPase_c_4"/>
    <property type="match status" value="1"/>
</dbReference>
<organism evidence="3 4">
    <name type="scientific">Fusicatenibacter saccharivorans</name>
    <dbReference type="NCBI Taxonomy" id="1150298"/>
    <lineage>
        <taxon>Bacteria</taxon>
        <taxon>Bacillati</taxon>
        <taxon>Bacillota</taxon>
        <taxon>Clostridia</taxon>
        <taxon>Lachnospirales</taxon>
        <taxon>Lachnospiraceae</taxon>
        <taxon>Fusicatenibacter</taxon>
    </lineage>
</organism>
<dbReference type="Gene3D" id="1.10.10.10">
    <property type="entry name" value="Winged helix-like DNA-binding domain superfamily/Winged helix DNA-binding domain"/>
    <property type="match status" value="1"/>
</dbReference>
<evidence type="ECO:0000313" key="3">
    <source>
        <dbReference type="EMBL" id="MCG4765194.1"/>
    </source>
</evidence>
<dbReference type="InterPro" id="IPR007421">
    <property type="entry name" value="Schlafen_AlbA_2_dom"/>
</dbReference>
<evidence type="ECO:0000313" key="4">
    <source>
        <dbReference type="Proteomes" id="UP001199915"/>
    </source>
</evidence>
<dbReference type="Pfam" id="PF04326">
    <property type="entry name" value="SLFN_AlbA_2"/>
    <property type="match status" value="1"/>
</dbReference>
<dbReference type="InterPro" id="IPR038475">
    <property type="entry name" value="RecG_C_sf"/>
</dbReference>
<dbReference type="RefSeq" id="WP_117814072.1">
    <property type="nucleotide sequence ID" value="NZ_JAAITZ010000001.1"/>
</dbReference>